<dbReference type="Proteomes" id="UP000001396">
    <property type="component" value="Unassembled WGS sequence"/>
</dbReference>
<sequence>MKNTNKLDARNQNKLRENETIEKIEKSEIKQLSSVLNKHHQPQLSIVIPVYNQIRFLDFTLQSLIKQQNTSDWEVIIVDDGSTEWLTKQLLYQVFQEYSQLIDLTILFEVNGGLSWARNQAIKVANGKWILPLDSDDTLAPDFLTKSFNVLNTLDSNNKHTVVISDLQGFVENEEEAGGVERLMSWSIPDWDRESLKFKNLLHCSALFRKDLWETVGGFDNNLWFGWEDWDFWLRLDRKLPDGLDIKVIREELFNYRMKPGMHSFCKDNFQLCFSMFQTLHPEEYSLSDIIHAHRRIGAEGAKILLPLKRRIKQFPNSYILHMWLGLVHEYHKPKDVVTARREYELSMTLGHEKNDWQPIILRILVDRGTDMFDESKRDLPHIFGKYDSNLKNELINVYGDIFK</sequence>
<accession>D3B6Y1</accession>
<dbReference type="FunCoup" id="D3B6Y1">
    <property type="interactions" value="805"/>
</dbReference>
<organism evidence="2 3">
    <name type="scientific">Heterostelium pallidum (strain ATCC 26659 / Pp 5 / PN500)</name>
    <name type="common">Cellular slime mold</name>
    <name type="synonym">Polysphondylium pallidum</name>
    <dbReference type="NCBI Taxonomy" id="670386"/>
    <lineage>
        <taxon>Eukaryota</taxon>
        <taxon>Amoebozoa</taxon>
        <taxon>Evosea</taxon>
        <taxon>Eumycetozoa</taxon>
        <taxon>Dictyostelia</taxon>
        <taxon>Acytosteliales</taxon>
        <taxon>Acytosteliaceae</taxon>
        <taxon>Heterostelium</taxon>
    </lineage>
</organism>
<reference evidence="2 3" key="1">
    <citation type="journal article" date="2011" name="Genome Res.">
        <title>Phylogeny-wide analysis of social amoeba genomes highlights ancient origins for complex intercellular communication.</title>
        <authorList>
            <person name="Heidel A.J."/>
            <person name="Lawal H.M."/>
            <person name="Felder M."/>
            <person name="Schilde C."/>
            <person name="Helps N.R."/>
            <person name="Tunggal B."/>
            <person name="Rivero F."/>
            <person name="John U."/>
            <person name="Schleicher M."/>
            <person name="Eichinger L."/>
            <person name="Platzer M."/>
            <person name="Noegel A.A."/>
            <person name="Schaap P."/>
            <person name="Gloeckner G."/>
        </authorList>
    </citation>
    <scope>NUCLEOTIDE SEQUENCE [LARGE SCALE GENOMIC DNA]</scope>
    <source>
        <strain evidence="3">ATCC 26659 / Pp 5 / PN500</strain>
    </source>
</reference>
<name>D3B6Y1_HETP5</name>
<dbReference type="STRING" id="670386.D3B6Y1"/>
<protein>
    <recommendedName>
        <fullName evidence="1">Glycosyltransferase 2-like domain-containing protein</fullName>
    </recommendedName>
</protein>
<comment type="caution">
    <text evidence="2">The sequence shown here is derived from an EMBL/GenBank/DDBJ whole genome shotgun (WGS) entry which is preliminary data.</text>
</comment>
<dbReference type="EMBL" id="ADBJ01000018">
    <property type="protein sequence ID" value="EFA82524.1"/>
    <property type="molecule type" value="Genomic_DNA"/>
</dbReference>
<feature type="domain" description="Glycosyltransferase 2-like" evidence="1">
    <location>
        <begin position="45"/>
        <end position="212"/>
    </location>
</feature>
<dbReference type="Pfam" id="PF00535">
    <property type="entry name" value="Glycos_transf_2"/>
    <property type="match status" value="1"/>
</dbReference>
<evidence type="ECO:0000313" key="3">
    <source>
        <dbReference type="Proteomes" id="UP000001396"/>
    </source>
</evidence>
<proteinExistence type="predicted"/>
<evidence type="ECO:0000313" key="2">
    <source>
        <dbReference type="EMBL" id="EFA82524.1"/>
    </source>
</evidence>
<dbReference type="Gene3D" id="3.90.550.10">
    <property type="entry name" value="Spore Coat Polysaccharide Biosynthesis Protein SpsA, Chain A"/>
    <property type="match status" value="1"/>
</dbReference>
<dbReference type="InterPro" id="IPR029044">
    <property type="entry name" value="Nucleotide-diphossugar_trans"/>
</dbReference>
<keyword evidence="3" id="KW-1185">Reference proteome</keyword>
<gene>
    <name evidence="2" type="ORF">PPL_04212</name>
</gene>
<evidence type="ECO:0000259" key="1">
    <source>
        <dbReference type="Pfam" id="PF00535"/>
    </source>
</evidence>
<dbReference type="AlphaFoldDB" id="D3B6Y1"/>
<dbReference type="PANTHER" id="PTHR43685">
    <property type="entry name" value="GLYCOSYLTRANSFERASE"/>
    <property type="match status" value="1"/>
</dbReference>
<dbReference type="OMA" id="GLHSFCK"/>
<dbReference type="GeneID" id="31359699"/>
<dbReference type="InterPro" id="IPR050834">
    <property type="entry name" value="Glycosyltransf_2"/>
</dbReference>
<dbReference type="InterPro" id="IPR001173">
    <property type="entry name" value="Glyco_trans_2-like"/>
</dbReference>
<dbReference type="SUPFAM" id="SSF53448">
    <property type="entry name" value="Nucleotide-diphospho-sugar transferases"/>
    <property type="match status" value="1"/>
</dbReference>
<dbReference type="RefSeq" id="XP_020434641.1">
    <property type="nucleotide sequence ID" value="XM_020575121.1"/>
</dbReference>
<dbReference type="PANTHER" id="PTHR43685:SF2">
    <property type="entry name" value="GLYCOSYLTRANSFERASE 2-LIKE DOMAIN-CONTAINING PROTEIN"/>
    <property type="match status" value="1"/>
</dbReference>
<dbReference type="InParanoid" id="D3B6Y1"/>